<sequence>MGTCLGLLFFVISDAPYYIYSRLPESLACQMWFKVAWTLWELYQYVNLFAVFTFYLSTMFLYGFMVSFWLKRLKHAKFGGLSKKGYISPFKAIECYQILQIITSSYNNCMRSFASPNCKGIHLTVTILYTYQSIRHMSHMPWVIAMMLPAGTVFGIVVIVLLYPTIGKVYDLCDEFHHHANQWQGALLQKKY</sequence>
<protein>
    <submittedName>
        <fullName evidence="2">Uncharacterized protein</fullName>
    </submittedName>
</protein>
<organism evidence="2 3">
    <name type="scientific">Allacma fusca</name>
    <dbReference type="NCBI Taxonomy" id="39272"/>
    <lineage>
        <taxon>Eukaryota</taxon>
        <taxon>Metazoa</taxon>
        <taxon>Ecdysozoa</taxon>
        <taxon>Arthropoda</taxon>
        <taxon>Hexapoda</taxon>
        <taxon>Collembola</taxon>
        <taxon>Symphypleona</taxon>
        <taxon>Sminthuridae</taxon>
        <taxon>Allacma</taxon>
    </lineage>
</organism>
<accession>A0A8J2JDI5</accession>
<evidence type="ECO:0000313" key="2">
    <source>
        <dbReference type="EMBL" id="CAG7716812.1"/>
    </source>
</evidence>
<proteinExistence type="predicted"/>
<feature type="transmembrane region" description="Helical" evidence="1">
    <location>
        <begin position="142"/>
        <end position="163"/>
    </location>
</feature>
<keyword evidence="3" id="KW-1185">Reference proteome</keyword>
<dbReference type="EMBL" id="CAJVCH010041472">
    <property type="protein sequence ID" value="CAG7716812.1"/>
    <property type="molecule type" value="Genomic_DNA"/>
</dbReference>
<dbReference type="Proteomes" id="UP000708208">
    <property type="component" value="Unassembled WGS sequence"/>
</dbReference>
<comment type="caution">
    <text evidence="2">The sequence shown here is derived from an EMBL/GenBank/DDBJ whole genome shotgun (WGS) entry which is preliminary data.</text>
</comment>
<feature type="transmembrane region" description="Helical" evidence="1">
    <location>
        <begin position="45"/>
        <end position="70"/>
    </location>
</feature>
<dbReference type="AlphaFoldDB" id="A0A8J2JDI5"/>
<name>A0A8J2JDI5_9HEXA</name>
<keyword evidence="1" id="KW-0472">Membrane</keyword>
<keyword evidence="1" id="KW-1133">Transmembrane helix</keyword>
<reference evidence="2" key="1">
    <citation type="submission" date="2021-06" db="EMBL/GenBank/DDBJ databases">
        <authorList>
            <person name="Hodson N. C."/>
            <person name="Mongue J. A."/>
            <person name="Jaron S. K."/>
        </authorList>
    </citation>
    <scope>NUCLEOTIDE SEQUENCE</scope>
</reference>
<evidence type="ECO:0000256" key="1">
    <source>
        <dbReference type="SAM" id="Phobius"/>
    </source>
</evidence>
<gene>
    <name evidence="2" type="ORF">AFUS01_LOCUS6300</name>
</gene>
<evidence type="ECO:0000313" key="3">
    <source>
        <dbReference type="Proteomes" id="UP000708208"/>
    </source>
</evidence>
<keyword evidence="1" id="KW-0812">Transmembrane</keyword>